<dbReference type="InterPro" id="IPR011991">
    <property type="entry name" value="ArsR-like_HTH"/>
</dbReference>
<dbReference type="SMART" id="SM00418">
    <property type="entry name" value="HTH_ARSR"/>
    <property type="match status" value="1"/>
</dbReference>
<evidence type="ECO:0000313" key="5">
    <source>
        <dbReference type="EMBL" id="OBS08857.1"/>
    </source>
</evidence>
<dbReference type="PANTHER" id="PTHR43132">
    <property type="entry name" value="ARSENICAL RESISTANCE OPERON REPRESSOR ARSR-RELATED"/>
    <property type="match status" value="1"/>
</dbReference>
<feature type="domain" description="HTH arsR-type" evidence="4">
    <location>
        <begin position="15"/>
        <end position="109"/>
    </location>
</feature>
<keyword evidence="6" id="KW-1185">Reference proteome</keyword>
<evidence type="ECO:0000256" key="1">
    <source>
        <dbReference type="ARBA" id="ARBA00023015"/>
    </source>
</evidence>
<sequence length="113" mass="13020">MMARHALPRTPLLADSPEDLEQAARILKSMAHPMRLKLICALGDEEFSVKELLDRVGTTPTNISQHLGILLSGGLVTRRRRGNRHFYRIGHNHTLELIQHIRDIFCPETRRRH</sequence>
<dbReference type="PROSITE" id="PS50987">
    <property type="entry name" value="HTH_ARSR_2"/>
    <property type="match status" value="1"/>
</dbReference>
<dbReference type="SUPFAM" id="SSF46785">
    <property type="entry name" value="Winged helix' DNA-binding domain"/>
    <property type="match status" value="1"/>
</dbReference>
<dbReference type="PANTHER" id="PTHR43132:SF2">
    <property type="entry name" value="ARSENICAL RESISTANCE OPERON REPRESSOR ARSR-RELATED"/>
    <property type="match status" value="1"/>
</dbReference>
<gene>
    <name evidence="5" type="ORF">Thpro_023107</name>
</gene>
<dbReference type="Gene3D" id="1.10.10.10">
    <property type="entry name" value="Winged helix-like DNA-binding domain superfamily/Winged helix DNA-binding domain"/>
    <property type="match status" value="1"/>
</dbReference>
<proteinExistence type="predicted"/>
<comment type="caution">
    <text evidence="5">The sequence shown here is derived from an EMBL/GenBank/DDBJ whole genome shotgun (WGS) entry which is preliminary data.</text>
</comment>
<dbReference type="InterPro" id="IPR051011">
    <property type="entry name" value="Metal_resp_trans_reg"/>
</dbReference>
<dbReference type="InterPro" id="IPR036388">
    <property type="entry name" value="WH-like_DNA-bd_sf"/>
</dbReference>
<keyword evidence="1" id="KW-0805">Transcription regulation</keyword>
<evidence type="ECO:0000256" key="2">
    <source>
        <dbReference type="ARBA" id="ARBA00023125"/>
    </source>
</evidence>
<dbReference type="NCBIfam" id="NF033788">
    <property type="entry name" value="HTH_metalloreg"/>
    <property type="match status" value="1"/>
</dbReference>
<dbReference type="PRINTS" id="PR00778">
    <property type="entry name" value="HTHARSR"/>
</dbReference>
<dbReference type="GO" id="GO:0003700">
    <property type="term" value="F:DNA-binding transcription factor activity"/>
    <property type="evidence" value="ECO:0007669"/>
    <property type="project" value="InterPro"/>
</dbReference>
<dbReference type="InterPro" id="IPR001845">
    <property type="entry name" value="HTH_ArsR_DNA-bd_dom"/>
</dbReference>
<dbReference type="EMBL" id="JQSG02000006">
    <property type="protein sequence ID" value="OBS08857.1"/>
    <property type="molecule type" value="Genomic_DNA"/>
</dbReference>
<dbReference type="Proteomes" id="UP000029273">
    <property type="component" value="Unassembled WGS sequence"/>
</dbReference>
<protein>
    <submittedName>
        <fullName evidence="5">Transcriptional regulator</fullName>
    </submittedName>
</protein>
<evidence type="ECO:0000259" key="4">
    <source>
        <dbReference type="PROSITE" id="PS50987"/>
    </source>
</evidence>
<dbReference type="InterPro" id="IPR036390">
    <property type="entry name" value="WH_DNA-bd_sf"/>
</dbReference>
<evidence type="ECO:0000256" key="3">
    <source>
        <dbReference type="ARBA" id="ARBA00023163"/>
    </source>
</evidence>
<name>A0A1A6C2R2_9GAMM</name>
<dbReference type="AlphaFoldDB" id="A0A1A6C2R2"/>
<keyword evidence="3" id="KW-0804">Transcription</keyword>
<keyword evidence="2" id="KW-0238">DNA-binding</keyword>
<organism evidence="5 6">
    <name type="scientific">Acidihalobacter prosperus</name>
    <dbReference type="NCBI Taxonomy" id="160660"/>
    <lineage>
        <taxon>Bacteria</taxon>
        <taxon>Pseudomonadati</taxon>
        <taxon>Pseudomonadota</taxon>
        <taxon>Gammaproteobacteria</taxon>
        <taxon>Chromatiales</taxon>
        <taxon>Ectothiorhodospiraceae</taxon>
        <taxon>Acidihalobacter</taxon>
    </lineage>
</organism>
<dbReference type="CDD" id="cd00090">
    <property type="entry name" value="HTH_ARSR"/>
    <property type="match status" value="1"/>
</dbReference>
<reference evidence="5 6" key="1">
    <citation type="journal article" date="2014" name="Genome Announc.">
        <title>Draft Genome Sequence of the Iron-Oxidizing, Acidophilic, and Halotolerant 'Thiobacillus prosperus' Type Strain DSM 5130.</title>
        <authorList>
            <person name="Ossandon F.J."/>
            <person name="Cardenas J.P."/>
            <person name="Corbett M."/>
            <person name="Quatrini R."/>
            <person name="Holmes D.S."/>
            <person name="Watkin E."/>
        </authorList>
    </citation>
    <scope>NUCLEOTIDE SEQUENCE [LARGE SCALE GENOMIC DNA]</scope>
    <source>
        <strain evidence="5 6">DSM 5130</strain>
    </source>
</reference>
<dbReference type="GO" id="GO:0003677">
    <property type="term" value="F:DNA binding"/>
    <property type="evidence" value="ECO:0007669"/>
    <property type="project" value="UniProtKB-KW"/>
</dbReference>
<accession>A0A1A6C2R2</accession>
<evidence type="ECO:0000313" key="6">
    <source>
        <dbReference type="Proteomes" id="UP000029273"/>
    </source>
</evidence>
<dbReference type="Pfam" id="PF12840">
    <property type="entry name" value="HTH_20"/>
    <property type="match status" value="1"/>
</dbReference>